<evidence type="ECO:0000313" key="2">
    <source>
        <dbReference type="Proteomes" id="UP000807469"/>
    </source>
</evidence>
<organism evidence="1 2">
    <name type="scientific">Pholiota conissans</name>
    <dbReference type="NCBI Taxonomy" id="109636"/>
    <lineage>
        <taxon>Eukaryota</taxon>
        <taxon>Fungi</taxon>
        <taxon>Dikarya</taxon>
        <taxon>Basidiomycota</taxon>
        <taxon>Agaricomycotina</taxon>
        <taxon>Agaricomycetes</taxon>
        <taxon>Agaricomycetidae</taxon>
        <taxon>Agaricales</taxon>
        <taxon>Agaricineae</taxon>
        <taxon>Strophariaceae</taxon>
        <taxon>Pholiota</taxon>
    </lineage>
</organism>
<accession>A0A9P6D520</accession>
<dbReference type="EMBL" id="MU155151">
    <property type="protein sequence ID" value="KAF9483625.1"/>
    <property type="molecule type" value="Genomic_DNA"/>
</dbReference>
<dbReference type="AlphaFoldDB" id="A0A9P6D520"/>
<evidence type="ECO:0000313" key="1">
    <source>
        <dbReference type="EMBL" id="KAF9483625.1"/>
    </source>
</evidence>
<sequence>MKRMKRKFICEFTSLRPCKSDIGALRSVYPGSLMDRIEPLIFRKSSGRNVFCGSFPLSGCGLSNEPRLHSFSGLVKLGVERALSRLLGSPSLAQSLLHPLFSPTPSLLRLKRNLQHRRIYTYASVVYIYIPRLNGMHSAHRGLNVSW</sequence>
<reference evidence="1" key="1">
    <citation type="submission" date="2020-11" db="EMBL/GenBank/DDBJ databases">
        <authorList>
            <consortium name="DOE Joint Genome Institute"/>
            <person name="Ahrendt S."/>
            <person name="Riley R."/>
            <person name="Andreopoulos W."/>
            <person name="Labutti K."/>
            <person name="Pangilinan J."/>
            <person name="Ruiz-Duenas F.J."/>
            <person name="Barrasa J.M."/>
            <person name="Sanchez-Garcia M."/>
            <person name="Camarero S."/>
            <person name="Miyauchi S."/>
            <person name="Serrano A."/>
            <person name="Linde D."/>
            <person name="Babiker R."/>
            <person name="Drula E."/>
            <person name="Ayuso-Fernandez I."/>
            <person name="Pacheco R."/>
            <person name="Padilla G."/>
            <person name="Ferreira P."/>
            <person name="Barriuso J."/>
            <person name="Kellner H."/>
            <person name="Castanera R."/>
            <person name="Alfaro M."/>
            <person name="Ramirez L."/>
            <person name="Pisabarro A.G."/>
            <person name="Kuo A."/>
            <person name="Tritt A."/>
            <person name="Lipzen A."/>
            <person name="He G."/>
            <person name="Yan M."/>
            <person name="Ng V."/>
            <person name="Cullen D."/>
            <person name="Martin F."/>
            <person name="Rosso M.-N."/>
            <person name="Henrissat B."/>
            <person name="Hibbett D."/>
            <person name="Martinez A.T."/>
            <person name="Grigoriev I.V."/>
        </authorList>
    </citation>
    <scope>NUCLEOTIDE SEQUENCE</scope>
    <source>
        <strain evidence="1">CIRM-BRFM 674</strain>
    </source>
</reference>
<gene>
    <name evidence="1" type="ORF">BDN70DRAFT_275989</name>
</gene>
<name>A0A9P6D520_9AGAR</name>
<comment type="caution">
    <text evidence="1">The sequence shown here is derived from an EMBL/GenBank/DDBJ whole genome shotgun (WGS) entry which is preliminary data.</text>
</comment>
<protein>
    <submittedName>
        <fullName evidence="1">Uncharacterized protein</fullName>
    </submittedName>
</protein>
<keyword evidence="2" id="KW-1185">Reference proteome</keyword>
<dbReference type="Proteomes" id="UP000807469">
    <property type="component" value="Unassembled WGS sequence"/>
</dbReference>
<proteinExistence type="predicted"/>